<organism evidence="2 3">
    <name type="scientific">Platanthera guangdongensis</name>
    <dbReference type="NCBI Taxonomy" id="2320717"/>
    <lineage>
        <taxon>Eukaryota</taxon>
        <taxon>Viridiplantae</taxon>
        <taxon>Streptophyta</taxon>
        <taxon>Embryophyta</taxon>
        <taxon>Tracheophyta</taxon>
        <taxon>Spermatophyta</taxon>
        <taxon>Magnoliopsida</taxon>
        <taxon>Liliopsida</taxon>
        <taxon>Asparagales</taxon>
        <taxon>Orchidaceae</taxon>
        <taxon>Orchidoideae</taxon>
        <taxon>Orchideae</taxon>
        <taxon>Orchidinae</taxon>
        <taxon>Platanthera</taxon>
    </lineage>
</organism>
<evidence type="ECO:0000313" key="3">
    <source>
        <dbReference type="Proteomes" id="UP001412067"/>
    </source>
</evidence>
<dbReference type="Pfam" id="PF22936">
    <property type="entry name" value="Pol_BBD"/>
    <property type="match status" value="1"/>
</dbReference>
<evidence type="ECO:0000259" key="1">
    <source>
        <dbReference type="Pfam" id="PF22936"/>
    </source>
</evidence>
<evidence type="ECO:0000313" key="2">
    <source>
        <dbReference type="EMBL" id="KAK8962926.1"/>
    </source>
</evidence>
<feature type="domain" description="Retrovirus-related Pol polyprotein from transposon TNT 1-94-like beta-barrel" evidence="1">
    <location>
        <begin position="19"/>
        <end position="98"/>
    </location>
</feature>
<accession>A0ABR2MFU5</accession>
<protein>
    <recommendedName>
        <fullName evidence="1">Retrovirus-related Pol polyprotein from transposon TNT 1-94-like beta-barrel domain-containing protein</fullName>
    </recommendedName>
</protein>
<gene>
    <name evidence="2" type="ORF">KSP40_PGU000442</name>
</gene>
<keyword evidence="3" id="KW-1185">Reference proteome</keyword>
<dbReference type="EMBL" id="JBBWWR010000008">
    <property type="protein sequence ID" value="KAK8962926.1"/>
    <property type="molecule type" value="Genomic_DNA"/>
</dbReference>
<comment type="caution">
    <text evidence="2">The sequence shown here is derived from an EMBL/GenBank/DDBJ whole genome shotgun (WGS) entry which is preliminary data.</text>
</comment>
<dbReference type="Proteomes" id="UP001412067">
    <property type="component" value="Unassembled WGS sequence"/>
</dbReference>
<dbReference type="InterPro" id="IPR054722">
    <property type="entry name" value="PolX-like_BBD"/>
</dbReference>
<name>A0ABR2MFU5_9ASPA</name>
<reference evidence="2 3" key="1">
    <citation type="journal article" date="2022" name="Nat. Plants">
        <title>Genomes of leafy and leafless Platanthera orchids illuminate the evolution of mycoheterotrophy.</title>
        <authorList>
            <person name="Li M.H."/>
            <person name="Liu K.W."/>
            <person name="Li Z."/>
            <person name="Lu H.C."/>
            <person name="Ye Q.L."/>
            <person name="Zhang D."/>
            <person name="Wang J.Y."/>
            <person name="Li Y.F."/>
            <person name="Zhong Z.M."/>
            <person name="Liu X."/>
            <person name="Yu X."/>
            <person name="Liu D.K."/>
            <person name="Tu X.D."/>
            <person name="Liu B."/>
            <person name="Hao Y."/>
            <person name="Liao X.Y."/>
            <person name="Jiang Y.T."/>
            <person name="Sun W.H."/>
            <person name="Chen J."/>
            <person name="Chen Y.Q."/>
            <person name="Ai Y."/>
            <person name="Zhai J.W."/>
            <person name="Wu S.S."/>
            <person name="Zhou Z."/>
            <person name="Hsiao Y.Y."/>
            <person name="Wu W.L."/>
            <person name="Chen Y.Y."/>
            <person name="Lin Y.F."/>
            <person name="Hsu J.L."/>
            <person name="Li C.Y."/>
            <person name="Wang Z.W."/>
            <person name="Zhao X."/>
            <person name="Zhong W.Y."/>
            <person name="Ma X.K."/>
            <person name="Ma L."/>
            <person name="Huang J."/>
            <person name="Chen G.Z."/>
            <person name="Huang M.Z."/>
            <person name="Huang L."/>
            <person name="Peng D.H."/>
            <person name="Luo Y.B."/>
            <person name="Zou S.Q."/>
            <person name="Chen S.P."/>
            <person name="Lan S."/>
            <person name="Tsai W.C."/>
            <person name="Van de Peer Y."/>
            <person name="Liu Z.J."/>
        </authorList>
    </citation>
    <scope>NUCLEOTIDE SEQUENCE [LARGE SCALE GENOMIC DNA]</scope>
    <source>
        <strain evidence="2">Lor288</strain>
    </source>
</reference>
<sequence>MMTTSIDALASINIQDDLIVGSSCGHHLTSYVTKFTTLKVYEGNDVIITADDTVHPVEKEEVVKVRVAMGPLTLKCVYHVPGIKKNLFSITNAVDAGYVPCRVQPKEVKFMKNLSRINGDVTHIVKDKSMGS</sequence>
<proteinExistence type="predicted"/>